<dbReference type="Gramene" id="Psat04G0523400-T3">
    <property type="protein sequence ID" value="KAI5421727.1"/>
    <property type="gene ID" value="KIW84_045234"/>
</dbReference>
<dbReference type="InterPro" id="IPR000743">
    <property type="entry name" value="Glyco_hydro_28"/>
</dbReference>
<feature type="chain" id="PRO_5038691646" evidence="7">
    <location>
        <begin position="19"/>
        <end position="118"/>
    </location>
</feature>
<dbReference type="SUPFAM" id="SSF51126">
    <property type="entry name" value="Pectin lyase-like"/>
    <property type="match status" value="1"/>
</dbReference>
<keyword evidence="5 6" id="KW-0326">Glycosidase</keyword>
<evidence type="ECO:0000313" key="9">
    <source>
        <dbReference type="Proteomes" id="UP001058974"/>
    </source>
</evidence>
<name>A0A9D4XJS8_PEA</name>
<keyword evidence="7" id="KW-0732">Signal</keyword>
<feature type="signal peptide" evidence="7">
    <location>
        <begin position="1"/>
        <end position="18"/>
    </location>
</feature>
<dbReference type="Gene3D" id="2.160.20.10">
    <property type="entry name" value="Single-stranded right-handed beta-helix, Pectin lyase-like"/>
    <property type="match status" value="1"/>
</dbReference>
<evidence type="ECO:0000256" key="3">
    <source>
        <dbReference type="ARBA" id="ARBA00022512"/>
    </source>
</evidence>
<keyword evidence="3" id="KW-0964">Secreted</keyword>
<evidence type="ECO:0000256" key="1">
    <source>
        <dbReference type="ARBA" id="ARBA00004191"/>
    </source>
</evidence>
<evidence type="ECO:0000256" key="7">
    <source>
        <dbReference type="SAM" id="SignalP"/>
    </source>
</evidence>
<dbReference type="GO" id="GO:0004650">
    <property type="term" value="F:polygalacturonase activity"/>
    <property type="evidence" value="ECO:0007669"/>
    <property type="project" value="InterPro"/>
</dbReference>
<accession>A0A9D4XJS8</accession>
<dbReference type="Proteomes" id="UP001058974">
    <property type="component" value="Chromosome 4"/>
</dbReference>
<reference evidence="8 9" key="1">
    <citation type="journal article" date="2022" name="Nat. Genet.">
        <title>Improved pea reference genome and pan-genome highlight genomic features and evolutionary characteristics.</title>
        <authorList>
            <person name="Yang T."/>
            <person name="Liu R."/>
            <person name="Luo Y."/>
            <person name="Hu S."/>
            <person name="Wang D."/>
            <person name="Wang C."/>
            <person name="Pandey M.K."/>
            <person name="Ge S."/>
            <person name="Xu Q."/>
            <person name="Li N."/>
            <person name="Li G."/>
            <person name="Huang Y."/>
            <person name="Saxena R.K."/>
            <person name="Ji Y."/>
            <person name="Li M."/>
            <person name="Yan X."/>
            <person name="He Y."/>
            <person name="Liu Y."/>
            <person name="Wang X."/>
            <person name="Xiang C."/>
            <person name="Varshney R.K."/>
            <person name="Ding H."/>
            <person name="Gao S."/>
            <person name="Zong X."/>
        </authorList>
    </citation>
    <scope>NUCLEOTIDE SEQUENCE [LARGE SCALE GENOMIC DNA]</scope>
    <source>
        <strain evidence="8 9">cv. Zhongwan 6</strain>
    </source>
</reference>
<organism evidence="8 9">
    <name type="scientific">Pisum sativum</name>
    <name type="common">Garden pea</name>
    <name type="synonym">Lathyrus oleraceus</name>
    <dbReference type="NCBI Taxonomy" id="3888"/>
    <lineage>
        <taxon>Eukaryota</taxon>
        <taxon>Viridiplantae</taxon>
        <taxon>Streptophyta</taxon>
        <taxon>Embryophyta</taxon>
        <taxon>Tracheophyta</taxon>
        <taxon>Spermatophyta</taxon>
        <taxon>Magnoliopsida</taxon>
        <taxon>eudicotyledons</taxon>
        <taxon>Gunneridae</taxon>
        <taxon>Pentapetalae</taxon>
        <taxon>rosids</taxon>
        <taxon>fabids</taxon>
        <taxon>Fabales</taxon>
        <taxon>Fabaceae</taxon>
        <taxon>Papilionoideae</taxon>
        <taxon>50 kb inversion clade</taxon>
        <taxon>NPAAA clade</taxon>
        <taxon>Hologalegina</taxon>
        <taxon>IRL clade</taxon>
        <taxon>Fabeae</taxon>
        <taxon>Lathyrus</taxon>
    </lineage>
</organism>
<comment type="similarity">
    <text evidence="2 6">Belongs to the glycosyl hydrolase 28 family.</text>
</comment>
<keyword evidence="3" id="KW-0134">Cell wall</keyword>
<comment type="subcellular location">
    <subcellularLocation>
        <location evidence="1">Secreted</location>
        <location evidence="1">Cell wall</location>
    </subcellularLocation>
</comment>
<evidence type="ECO:0000313" key="8">
    <source>
        <dbReference type="EMBL" id="KAI5421727.1"/>
    </source>
</evidence>
<evidence type="ECO:0000256" key="2">
    <source>
        <dbReference type="ARBA" id="ARBA00008834"/>
    </source>
</evidence>
<dbReference type="EMBL" id="JAMSHJ010000004">
    <property type="protein sequence ID" value="KAI5421727.1"/>
    <property type="molecule type" value="Genomic_DNA"/>
</dbReference>
<evidence type="ECO:0000256" key="4">
    <source>
        <dbReference type="ARBA" id="ARBA00022801"/>
    </source>
</evidence>
<dbReference type="InterPro" id="IPR011050">
    <property type="entry name" value="Pectin_lyase_fold/virulence"/>
</dbReference>
<evidence type="ECO:0000256" key="6">
    <source>
        <dbReference type="RuleBase" id="RU361169"/>
    </source>
</evidence>
<evidence type="ECO:0000256" key="5">
    <source>
        <dbReference type="ARBA" id="ARBA00023295"/>
    </source>
</evidence>
<dbReference type="AlphaFoldDB" id="A0A9D4XJS8"/>
<comment type="caution">
    <text evidence="8">The sequence shown here is derived from an EMBL/GenBank/DDBJ whole genome shotgun (WGS) entry which is preliminary data.</text>
</comment>
<proteinExistence type="inferred from homology"/>
<dbReference type="Pfam" id="PF00295">
    <property type="entry name" value="Glyco_hydro_28"/>
    <property type="match status" value="1"/>
</dbReference>
<protein>
    <submittedName>
        <fullName evidence="8">Uncharacterized protein</fullName>
    </submittedName>
</protein>
<sequence>MNTIFLFVFCFLVCIAEAKVEYKLFNVMNYGARADDRTDNSVGGVSSVEISNVSYRFIRGSGNSNVAASLQCSPNKPCLNITMDTINLWPSGKGKKLNNECLNVNGASYGIQIPSPCM</sequence>
<gene>
    <name evidence="8" type="ORF">KIW84_045234</name>
</gene>
<keyword evidence="9" id="KW-1185">Reference proteome</keyword>
<dbReference type="InterPro" id="IPR012334">
    <property type="entry name" value="Pectin_lyas_fold"/>
</dbReference>
<keyword evidence="4 6" id="KW-0378">Hydrolase</keyword>
<dbReference type="GO" id="GO:0005975">
    <property type="term" value="P:carbohydrate metabolic process"/>
    <property type="evidence" value="ECO:0007669"/>
    <property type="project" value="InterPro"/>
</dbReference>